<dbReference type="NCBIfam" id="TIGR01103">
    <property type="entry name" value="fliP"/>
    <property type="match status" value="1"/>
</dbReference>
<dbReference type="PRINTS" id="PR00951">
    <property type="entry name" value="FLGBIOSNFLIP"/>
</dbReference>
<evidence type="ECO:0000256" key="10">
    <source>
        <dbReference type="ARBA" id="ARBA00023143"/>
    </source>
</evidence>
<evidence type="ECO:0000313" key="15">
    <source>
        <dbReference type="Proteomes" id="UP000281343"/>
    </source>
</evidence>
<dbReference type="OrthoDB" id="9805111at2"/>
<keyword evidence="9 12" id="KW-0472">Membrane</keyword>
<keyword evidence="14" id="KW-0969">Cilium</keyword>
<keyword evidence="5 12" id="KW-0812">Transmembrane</keyword>
<evidence type="ECO:0000256" key="6">
    <source>
        <dbReference type="ARBA" id="ARBA00022795"/>
    </source>
</evidence>
<evidence type="ECO:0000256" key="8">
    <source>
        <dbReference type="ARBA" id="ARBA00022989"/>
    </source>
</evidence>
<keyword evidence="6 12" id="KW-1005">Bacterial flagellum biogenesis</keyword>
<evidence type="ECO:0000256" key="12">
    <source>
        <dbReference type="RuleBase" id="RU362069"/>
    </source>
</evidence>
<evidence type="ECO:0000256" key="13">
    <source>
        <dbReference type="SAM" id="SignalP"/>
    </source>
</evidence>
<dbReference type="EMBL" id="RCNT01000001">
    <property type="protein sequence ID" value="RMA44182.1"/>
    <property type="molecule type" value="Genomic_DNA"/>
</dbReference>
<dbReference type="PANTHER" id="PTHR30587:SF0">
    <property type="entry name" value="FLAGELLAR BIOSYNTHETIC PROTEIN FLIP"/>
    <property type="match status" value="1"/>
</dbReference>
<keyword evidence="8 12" id="KW-1133">Transmembrane helix</keyword>
<dbReference type="InterPro" id="IPR005838">
    <property type="entry name" value="T3SS_IM_P"/>
</dbReference>
<dbReference type="RefSeq" id="WP_121896771.1">
    <property type="nucleotide sequence ID" value="NZ_RCNT01000001.1"/>
</dbReference>
<sequence length="242" mass="26264">MLHKRLCLACFGLLVMLLATQTAQAQEISIDMGDGGSLTVRALQLIALITVLSLAPGLAVMITCFPFVVTVLSILRQAIGLQQSPPNMLIVSLALFLTYFVMAPVFQDAYTQGIAPLIDGTLTPESAIPLAYAPFRAFMEARVDPETLRGMMELRNAPVDASPDPSVLIPSFMLSEVERAFQIGFLIFLPFLIIDLVVAAILMSMGMMMVPPAIVSMPFKLAFFVVADGWALITSALVRSYF</sequence>
<evidence type="ECO:0000313" key="14">
    <source>
        <dbReference type="EMBL" id="RMA44182.1"/>
    </source>
</evidence>
<dbReference type="Pfam" id="PF00813">
    <property type="entry name" value="FliP"/>
    <property type="match status" value="1"/>
</dbReference>
<evidence type="ECO:0000256" key="1">
    <source>
        <dbReference type="ARBA" id="ARBA00006257"/>
    </source>
</evidence>
<name>A0A3L9Y6Y7_9RHOB</name>
<dbReference type="PRINTS" id="PR01302">
    <property type="entry name" value="TYPE3IMPPROT"/>
</dbReference>
<keyword evidence="4 12" id="KW-1003">Cell membrane</keyword>
<feature type="transmembrane region" description="Helical" evidence="12">
    <location>
        <begin position="180"/>
        <end position="205"/>
    </location>
</feature>
<organism evidence="14 15">
    <name type="scientific">Rhodophyticola porphyridii</name>
    <dbReference type="NCBI Taxonomy" id="1852017"/>
    <lineage>
        <taxon>Bacteria</taxon>
        <taxon>Pseudomonadati</taxon>
        <taxon>Pseudomonadota</taxon>
        <taxon>Alphaproteobacteria</taxon>
        <taxon>Rhodobacterales</taxon>
        <taxon>Roseobacteraceae</taxon>
        <taxon>Rhodophyticola</taxon>
    </lineage>
</organism>
<evidence type="ECO:0000256" key="4">
    <source>
        <dbReference type="ARBA" id="ARBA00022475"/>
    </source>
</evidence>
<reference evidence="14 15" key="1">
    <citation type="submission" date="2018-10" db="EMBL/GenBank/DDBJ databases">
        <authorList>
            <person name="Jung H.S."/>
            <person name="Jeon C.O."/>
        </authorList>
    </citation>
    <scope>NUCLEOTIDE SEQUENCE [LARGE SCALE GENOMIC DNA]</scope>
    <source>
        <strain evidence="14 15">MA-7-27</strain>
    </source>
</reference>
<evidence type="ECO:0000256" key="7">
    <source>
        <dbReference type="ARBA" id="ARBA00022927"/>
    </source>
</evidence>
<keyword evidence="3 12" id="KW-0813">Transport</keyword>
<comment type="subcellular location">
    <subcellularLocation>
        <location evidence="12">Cell membrane</location>
        <topology evidence="12">Multi-pass membrane protein</topology>
    </subcellularLocation>
    <subcellularLocation>
        <location evidence="12">Bacterial flagellum basal body</location>
    </subcellularLocation>
</comment>
<feature type="transmembrane region" description="Helical" evidence="12">
    <location>
        <begin position="45"/>
        <end position="75"/>
    </location>
</feature>
<evidence type="ECO:0000256" key="9">
    <source>
        <dbReference type="ARBA" id="ARBA00023136"/>
    </source>
</evidence>
<comment type="similarity">
    <text evidence="1 12">Belongs to the FliP/MopC/SpaP family.</text>
</comment>
<accession>A0A3L9Y6Y7</accession>
<dbReference type="NCBIfam" id="NF009438">
    <property type="entry name" value="PRK12797.1"/>
    <property type="match status" value="1"/>
</dbReference>
<proteinExistence type="inferred from homology"/>
<feature type="chain" id="PRO_5018301856" description="Flagellar biosynthetic protein FliP" evidence="13">
    <location>
        <begin position="26"/>
        <end position="242"/>
    </location>
</feature>
<keyword evidence="14" id="KW-0282">Flagellum</keyword>
<dbReference type="PANTHER" id="PTHR30587">
    <property type="entry name" value="FLAGELLAR BIOSYNTHETIC PROTEIN FLIP"/>
    <property type="match status" value="1"/>
</dbReference>
<evidence type="ECO:0000256" key="2">
    <source>
        <dbReference type="ARBA" id="ARBA00021714"/>
    </source>
</evidence>
<protein>
    <recommendedName>
        <fullName evidence="2 12">Flagellar biosynthetic protein FliP</fullName>
    </recommendedName>
</protein>
<gene>
    <name evidence="12 14" type="primary">fliP</name>
    <name evidence="14" type="ORF">D9R08_00775</name>
</gene>
<evidence type="ECO:0000256" key="11">
    <source>
        <dbReference type="ARBA" id="ARBA00023225"/>
    </source>
</evidence>
<keyword evidence="14" id="KW-0966">Cell projection</keyword>
<feature type="transmembrane region" description="Helical" evidence="12">
    <location>
        <begin position="217"/>
        <end position="238"/>
    </location>
</feature>
<dbReference type="InterPro" id="IPR005837">
    <property type="entry name" value="FliP"/>
</dbReference>
<keyword evidence="10" id="KW-0975">Bacterial flagellum</keyword>
<keyword evidence="15" id="KW-1185">Reference proteome</keyword>
<dbReference type="AlphaFoldDB" id="A0A3L9Y6Y7"/>
<keyword evidence="13" id="KW-0732">Signal</keyword>
<evidence type="ECO:0000256" key="5">
    <source>
        <dbReference type="ARBA" id="ARBA00022692"/>
    </source>
</evidence>
<feature type="transmembrane region" description="Helical" evidence="12">
    <location>
        <begin position="87"/>
        <end position="106"/>
    </location>
</feature>
<dbReference type="GO" id="GO:0009306">
    <property type="term" value="P:protein secretion"/>
    <property type="evidence" value="ECO:0007669"/>
    <property type="project" value="UniProtKB-UniRule"/>
</dbReference>
<keyword evidence="11 12" id="KW-1006">Bacterial flagellum protein export</keyword>
<dbReference type="GO" id="GO:0044781">
    <property type="term" value="P:bacterial-type flagellum organization"/>
    <property type="evidence" value="ECO:0007669"/>
    <property type="project" value="UniProtKB-UniRule"/>
</dbReference>
<comment type="caution">
    <text evidence="14">The sequence shown here is derived from an EMBL/GenBank/DDBJ whole genome shotgun (WGS) entry which is preliminary data.</text>
</comment>
<keyword evidence="7 12" id="KW-0653">Protein transport</keyword>
<comment type="function">
    <text evidence="12">Plays a role in the flagellum-specific transport system.</text>
</comment>
<evidence type="ECO:0000256" key="3">
    <source>
        <dbReference type="ARBA" id="ARBA00022448"/>
    </source>
</evidence>
<dbReference type="GO" id="GO:0009425">
    <property type="term" value="C:bacterial-type flagellum basal body"/>
    <property type="evidence" value="ECO:0007669"/>
    <property type="project" value="UniProtKB-SubCell"/>
</dbReference>
<feature type="signal peptide" evidence="13">
    <location>
        <begin position="1"/>
        <end position="25"/>
    </location>
</feature>
<dbReference type="Proteomes" id="UP000281343">
    <property type="component" value="Unassembled WGS sequence"/>
</dbReference>
<dbReference type="GO" id="GO:0005886">
    <property type="term" value="C:plasma membrane"/>
    <property type="evidence" value="ECO:0007669"/>
    <property type="project" value="UniProtKB-SubCell"/>
</dbReference>